<organism evidence="10 11">
    <name type="scientific">Corynebacterium kutscheri</name>
    <dbReference type="NCBI Taxonomy" id="35755"/>
    <lineage>
        <taxon>Bacteria</taxon>
        <taxon>Bacillati</taxon>
        <taxon>Actinomycetota</taxon>
        <taxon>Actinomycetes</taxon>
        <taxon>Mycobacteriales</taxon>
        <taxon>Corynebacteriaceae</taxon>
        <taxon>Corynebacterium</taxon>
    </lineage>
</organism>
<feature type="domain" description="DUF5979" evidence="9">
    <location>
        <begin position="518"/>
        <end position="636"/>
    </location>
</feature>
<feature type="domain" description="DUF5979" evidence="9">
    <location>
        <begin position="662"/>
        <end position="763"/>
    </location>
</feature>
<accession>A0AB38VQ89</accession>
<dbReference type="PANTHER" id="PTHR24216:SF65">
    <property type="entry name" value="PAXILLIN-LIKE PROTEIN 1"/>
    <property type="match status" value="1"/>
</dbReference>
<evidence type="ECO:0000259" key="8">
    <source>
        <dbReference type="Pfam" id="PF17961"/>
    </source>
</evidence>
<proteinExistence type="predicted"/>
<keyword evidence="7" id="KW-0472">Membrane</keyword>
<feature type="domain" description="DUF5979" evidence="9">
    <location>
        <begin position="775"/>
        <end position="885"/>
    </location>
</feature>
<feature type="domain" description="DUF5979" evidence="9">
    <location>
        <begin position="894"/>
        <end position="1003"/>
    </location>
</feature>
<dbReference type="InterPro" id="IPR008966">
    <property type="entry name" value="Adhesion_dom_sf"/>
</dbReference>
<dbReference type="RefSeq" id="WP_172595867.1">
    <property type="nucleotide sequence ID" value="NZ_LR134377.1"/>
</dbReference>
<evidence type="ECO:0000313" key="11">
    <source>
        <dbReference type="Proteomes" id="UP000271380"/>
    </source>
</evidence>
<keyword evidence="7" id="KW-1133">Transmembrane helix</keyword>
<name>A0AB38VQ89_9CORY</name>
<evidence type="ECO:0000313" key="10">
    <source>
        <dbReference type="EMBL" id="VEH05438.1"/>
    </source>
</evidence>
<dbReference type="SUPFAM" id="SSF49401">
    <property type="entry name" value="Bacterial adhesins"/>
    <property type="match status" value="1"/>
</dbReference>
<dbReference type="Gene3D" id="2.60.40.1140">
    <property type="entry name" value="Collagen-binding surface protein Cna, B-type domain"/>
    <property type="match status" value="2"/>
</dbReference>
<dbReference type="EMBL" id="LR134377">
    <property type="protein sequence ID" value="VEH05438.1"/>
    <property type="molecule type" value="Genomic_DNA"/>
</dbReference>
<dbReference type="InterPro" id="IPR011252">
    <property type="entry name" value="Fibrogen-bd_dom1"/>
</dbReference>
<reference evidence="10 11" key="1">
    <citation type="submission" date="2018-12" db="EMBL/GenBank/DDBJ databases">
        <authorList>
            <consortium name="Pathogen Informatics"/>
        </authorList>
    </citation>
    <scope>NUCLEOTIDE SEQUENCE [LARGE SCALE GENOMIC DNA]</scope>
    <source>
        <strain evidence="10 11">NCTC949</strain>
    </source>
</reference>
<evidence type="ECO:0000259" key="9">
    <source>
        <dbReference type="Pfam" id="PF19407"/>
    </source>
</evidence>
<dbReference type="InterPro" id="IPR041171">
    <property type="entry name" value="SDR_Ig"/>
</dbReference>
<dbReference type="Gene3D" id="2.60.40.1280">
    <property type="match status" value="1"/>
</dbReference>
<protein>
    <submittedName>
        <fullName evidence="10">LPxTG domain-containing protein</fullName>
    </submittedName>
</protein>
<dbReference type="GO" id="GO:0007155">
    <property type="term" value="P:cell adhesion"/>
    <property type="evidence" value="ECO:0007669"/>
    <property type="project" value="InterPro"/>
</dbReference>
<keyword evidence="5" id="KW-0572">Peptidoglycan-anchor</keyword>
<keyword evidence="7" id="KW-0812">Transmembrane</keyword>
<evidence type="ECO:0000256" key="5">
    <source>
        <dbReference type="ARBA" id="ARBA00023088"/>
    </source>
</evidence>
<dbReference type="AlphaFoldDB" id="A0AB38VQ89"/>
<dbReference type="PANTHER" id="PTHR24216">
    <property type="entry name" value="PAXILLIN-RELATED"/>
    <property type="match status" value="1"/>
</dbReference>
<keyword evidence="4" id="KW-0732">Signal</keyword>
<dbReference type="Pfam" id="PF19407">
    <property type="entry name" value="DUF5979"/>
    <property type="match status" value="5"/>
</dbReference>
<evidence type="ECO:0000256" key="4">
    <source>
        <dbReference type="ARBA" id="ARBA00022729"/>
    </source>
</evidence>
<gene>
    <name evidence="10" type="ORF">NCTC949_00610</name>
</gene>
<feature type="compositionally biased region" description="Low complexity" evidence="6">
    <location>
        <begin position="1014"/>
        <end position="1121"/>
    </location>
</feature>
<evidence type="ECO:0000256" key="3">
    <source>
        <dbReference type="ARBA" id="ARBA00022525"/>
    </source>
</evidence>
<feature type="domain" description="SDR-like Ig" evidence="8">
    <location>
        <begin position="79"/>
        <end position="160"/>
    </location>
</feature>
<comment type="subcellular location">
    <subcellularLocation>
        <location evidence="1">Secreted</location>
        <location evidence="1">Cell wall</location>
        <topology evidence="1">Peptidoglycan-anchor</topology>
    </subcellularLocation>
</comment>
<feature type="domain" description="DUF5979" evidence="9">
    <location>
        <begin position="380"/>
        <end position="494"/>
    </location>
</feature>
<dbReference type="Pfam" id="PF17961">
    <property type="entry name" value="Big_8"/>
    <property type="match status" value="1"/>
</dbReference>
<dbReference type="InterPro" id="IPR046022">
    <property type="entry name" value="DUF5979"/>
</dbReference>
<evidence type="ECO:0000256" key="2">
    <source>
        <dbReference type="ARBA" id="ARBA00022512"/>
    </source>
</evidence>
<evidence type="ECO:0000256" key="7">
    <source>
        <dbReference type="SAM" id="Phobius"/>
    </source>
</evidence>
<feature type="transmembrane region" description="Helical" evidence="7">
    <location>
        <begin position="1173"/>
        <end position="1195"/>
    </location>
</feature>
<feature type="region of interest" description="Disordered" evidence="6">
    <location>
        <begin position="1003"/>
        <end position="1121"/>
    </location>
</feature>
<keyword evidence="3" id="KW-0964">Secreted</keyword>
<dbReference type="Proteomes" id="UP000271380">
    <property type="component" value="Chromosome"/>
</dbReference>
<keyword evidence="2" id="KW-0134">Cell wall</keyword>
<evidence type="ECO:0000256" key="6">
    <source>
        <dbReference type="SAM" id="MobiDB-lite"/>
    </source>
</evidence>
<sequence length="1203" mass="130754">MTISAIKRTIAKGVTKNPWLAVLFALLLIASSVPFVTHYVPAALGQAVCTGGSWSNVKWKDDSPNIQDGKYVGPGGFAEVQFDWKAKKEAKAGDKIEFDLPKELKGIDTGTIALKAYNGEVVATGQWDKDKKKFVITLTGFQDRNFDVEGKVFLAVTWDTSSKFDGKLNFTGCGNGSLDGKFEKREGGEFHDDSKIGEYRGFDDKNKVHTIQWSVGIDPKKHKNPEQGGKVTVTDTVPDGWKFACDGKYADGYAPVYVSSFVKDGSGKVQSVRHAIYSGREEVGGGTRTGVIGVTQDDGFTQQTNYNYKLDCKEQQVSVEFPYGLSEQAAPVLTLTAYTDKKPVPGSIVKNKAKIDNIEVEGNVRFPSAGGLGFGRKGGFTVEKNVVGTEEDKTKEYRFDYVCKDPQGTVKKEGTTKVTHESFMHIQDLDKGWKCTITENVPEEQKKGRKLTVSWVVVGVNEEVKSFGSASIIEFIVDDKFAEATHVVVTNKFEEATGSFRLSKLVRLDKDMQSDGLSDEVKNDFDAKTKDKKFKLNYVCIPPKVNGREVEKKQGTVEVKNQVPSNPITGLPIGTQCTITEDMNSVDIDGYTHEKLEWLLSSDGPPMPTPDDNGYTFTITEAEATGKALYTAINTYKPVDKPKPEPKTGGFNILKHALSTNGVGDPKFAEPEFKFTWECTPANNQGEKKSGVIKLKDKGIHKQENIPVGSTCTITEDETSAKIDGYTHKLVVKNEKVTQEGNKLTFKVESETPVGITAVNTYTPEKKPDPEFGQFTLRKRIEDDAAQEKLKDKKFTFDWQCTAKDGVIRKGQEMLGHDDEVNIDKLPLDASCTIKETTIDLEGYTHSLQWFTNGKLKGSENPVTISPRDENAKEALVVTAVNTYTKNKPELGQFTLVKEVQDKDARAQLKDKKFTFNWKCTAKDGSIKQGDVTLGNGQGSLINNLPLDASCVISETTIEQLEGYTHSLEWLTNGEPKREDPIVVSPRKESEDPLVVTAVNKYTPVVPPVPPTTEPTTEPAPTTSSTPAPTTEPTTEPAPTTESTTEPAPTTSSSTPTTEPAPTTEPTTQPAPTTSSTPVPTTEPAPTTSSTPAPTTSSTTSSSIPVPTTSSSQPIEPTTTWNIPPIIPIPIPIPVPPAPQPPVSSVITTQVVPSVPQSSVVSKPGKGGLANTGASVVSVLLLALLFAVVGGFIAYRGRNTKNS</sequence>
<evidence type="ECO:0000256" key="1">
    <source>
        <dbReference type="ARBA" id="ARBA00004168"/>
    </source>
</evidence>